<evidence type="ECO:0000313" key="3">
    <source>
        <dbReference type="Proteomes" id="UP000800235"/>
    </source>
</evidence>
<dbReference type="InterPro" id="IPR046824">
    <property type="entry name" value="Mss51-like_C"/>
</dbReference>
<comment type="caution">
    <text evidence="2">The sequence shown here is derived from an EMBL/GenBank/DDBJ whole genome shotgun (WGS) entry which is preliminary data.</text>
</comment>
<proteinExistence type="predicted"/>
<dbReference type="Proteomes" id="UP000800235">
    <property type="component" value="Unassembled WGS sequence"/>
</dbReference>
<accession>A0A9P4P0J6</accession>
<dbReference type="Pfam" id="PF20179">
    <property type="entry name" value="MSS51_C"/>
    <property type="match status" value="1"/>
</dbReference>
<dbReference type="OrthoDB" id="432970at2759"/>
<dbReference type="PANTHER" id="PTHR46920">
    <property type="match status" value="1"/>
</dbReference>
<gene>
    <name evidence="2" type="ORF">EJ08DRAFT_581287</name>
</gene>
<feature type="non-terminal residue" evidence="2">
    <location>
        <position position="1"/>
    </location>
</feature>
<reference evidence="2" key="1">
    <citation type="journal article" date="2020" name="Stud. Mycol.">
        <title>101 Dothideomycetes genomes: a test case for predicting lifestyles and emergence of pathogens.</title>
        <authorList>
            <person name="Haridas S."/>
            <person name="Albert R."/>
            <person name="Binder M."/>
            <person name="Bloem J."/>
            <person name="Labutti K."/>
            <person name="Salamov A."/>
            <person name="Andreopoulos B."/>
            <person name="Baker S."/>
            <person name="Barry K."/>
            <person name="Bills G."/>
            <person name="Bluhm B."/>
            <person name="Cannon C."/>
            <person name="Castanera R."/>
            <person name="Culley D."/>
            <person name="Daum C."/>
            <person name="Ezra D."/>
            <person name="Gonzalez J."/>
            <person name="Henrissat B."/>
            <person name="Kuo A."/>
            <person name="Liang C."/>
            <person name="Lipzen A."/>
            <person name="Lutzoni F."/>
            <person name="Magnuson J."/>
            <person name="Mondo S."/>
            <person name="Nolan M."/>
            <person name="Ohm R."/>
            <person name="Pangilinan J."/>
            <person name="Park H.-J."/>
            <person name="Ramirez L."/>
            <person name="Alfaro M."/>
            <person name="Sun H."/>
            <person name="Tritt A."/>
            <person name="Yoshinaga Y."/>
            <person name="Zwiers L.-H."/>
            <person name="Turgeon B."/>
            <person name="Goodwin S."/>
            <person name="Spatafora J."/>
            <person name="Crous P."/>
            <person name="Grigoriev I."/>
        </authorList>
    </citation>
    <scope>NUCLEOTIDE SEQUENCE</scope>
    <source>
        <strain evidence="2">CBS 130266</strain>
    </source>
</reference>
<dbReference type="InterPro" id="IPR052839">
    <property type="entry name" value="Mito_gene_expr_regulator"/>
</dbReference>
<organism evidence="2 3">
    <name type="scientific">Tothia fuscella</name>
    <dbReference type="NCBI Taxonomy" id="1048955"/>
    <lineage>
        <taxon>Eukaryota</taxon>
        <taxon>Fungi</taxon>
        <taxon>Dikarya</taxon>
        <taxon>Ascomycota</taxon>
        <taxon>Pezizomycotina</taxon>
        <taxon>Dothideomycetes</taxon>
        <taxon>Pleosporomycetidae</taxon>
        <taxon>Venturiales</taxon>
        <taxon>Cylindrosympodiaceae</taxon>
        <taxon>Tothia</taxon>
    </lineage>
</organism>
<dbReference type="EMBL" id="MU007014">
    <property type="protein sequence ID" value="KAF2435181.1"/>
    <property type="molecule type" value="Genomic_DNA"/>
</dbReference>
<dbReference type="PANTHER" id="PTHR46920:SF1">
    <property type="entry name" value="PROTEIN MSS51 HOMOLOG, MITOCHONDRIAL-RELATED"/>
    <property type="match status" value="1"/>
</dbReference>
<evidence type="ECO:0000313" key="2">
    <source>
        <dbReference type="EMBL" id="KAF2435181.1"/>
    </source>
</evidence>
<feature type="domain" description="Mitochondrial splicing suppressor 51-like C-terminal" evidence="1">
    <location>
        <begin position="68"/>
        <end position="248"/>
    </location>
</feature>
<sequence length="272" mass="30426">VICTESPRKEYIPLSDVKGWYEYYTAISDKVIVKPMATLGMKATSDVPNDRLVVGFLRRGTKIGSMALTIIAGLERTIPDLVCRTTISLHLIGAAEPEIQGLMVFEEVLHLLTSLKTLQIAMVGIDIPTSHANGIAGKAFINLECCPACTSSDRTRSVTLCQGTYHDYIETNRYEKPDLAVAFHSGLSQSSKSDWLPTIKHLAKTQHPTLFTTDNEDEMEEETAIFRHLEAKLLVKGEINKWKSVCPIIEPLEAIEDSVYYQNYLWYLVEAT</sequence>
<evidence type="ECO:0000259" key="1">
    <source>
        <dbReference type="Pfam" id="PF20179"/>
    </source>
</evidence>
<protein>
    <recommendedName>
        <fullName evidence="1">Mitochondrial splicing suppressor 51-like C-terminal domain-containing protein</fullName>
    </recommendedName>
</protein>
<dbReference type="AlphaFoldDB" id="A0A9P4P0J6"/>
<name>A0A9P4P0J6_9PEZI</name>
<keyword evidence="3" id="KW-1185">Reference proteome</keyword>